<evidence type="ECO:0000313" key="4">
    <source>
        <dbReference type="Proteomes" id="UP001299068"/>
    </source>
</evidence>
<comment type="caution">
    <text evidence="3">The sequence shown here is derived from an EMBL/GenBank/DDBJ whole genome shotgun (WGS) entry which is preliminary data.</text>
</comment>
<evidence type="ECO:0000256" key="2">
    <source>
        <dbReference type="ARBA" id="ARBA00023219"/>
    </source>
</evidence>
<dbReference type="Gene3D" id="1.10.10.1400">
    <property type="entry name" value="Terminase, small subunit, N-terminal DNA-binding domain, HTH motif"/>
    <property type="match status" value="1"/>
</dbReference>
<evidence type="ECO:0000313" key="3">
    <source>
        <dbReference type="EMBL" id="MBY0757442.1"/>
    </source>
</evidence>
<dbReference type="InterPro" id="IPR005335">
    <property type="entry name" value="Terminase_ssu"/>
</dbReference>
<dbReference type="PANTHER" id="PTHR41328:SF2">
    <property type="entry name" value="TERMINASE SMALL SUBUNIT"/>
    <property type="match status" value="1"/>
</dbReference>
<dbReference type="InterPro" id="IPR052404">
    <property type="entry name" value="SPP1-like_terminase"/>
</dbReference>
<organism evidence="3 4">
    <name type="scientific">Clostridium sardiniense</name>
    <name type="common">Clostridium absonum</name>
    <dbReference type="NCBI Taxonomy" id="29369"/>
    <lineage>
        <taxon>Bacteria</taxon>
        <taxon>Bacillati</taxon>
        <taxon>Bacillota</taxon>
        <taxon>Clostridia</taxon>
        <taxon>Eubacteriales</taxon>
        <taxon>Clostridiaceae</taxon>
        <taxon>Clostridium</taxon>
    </lineage>
</organism>
<name>A0ABS7L3R2_CLOSR</name>
<evidence type="ECO:0000256" key="1">
    <source>
        <dbReference type="ARBA" id="ARBA00022612"/>
    </source>
</evidence>
<dbReference type="PANTHER" id="PTHR41328">
    <property type="entry name" value="TERMINASE SMALL SUBUNIT-RELATED"/>
    <property type="match status" value="1"/>
</dbReference>
<dbReference type="InterPro" id="IPR038713">
    <property type="entry name" value="Terminase_Gp1_N_sf"/>
</dbReference>
<dbReference type="EMBL" id="JAIKTU010000028">
    <property type="protein sequence ID" value="MBY0757442.1"/>
    <property type="molecule type" value="Genomic_DNA"/>
</dbReference>
<reference evidence="3 4" key="1">
    <citation type="journal article" date="2021" name="Cell Host Microbe">
        <title>in vivo commensal control of Clostridioides difficile virulence.</title>
        <authorList>
            <person name="Girinathan B.P."/>
            <person name="Dibenedetto N."/>
            <person name="Worley J.N."/>
            <person name="Peltier J."/>
            <person name="Arrieta-Ortiz M.L."/>
            <person name="Rupa Christinal Immanuel S."/>
            <person name="Lavin R."/>
            <person name="Delaney M.L."/>
            <person name="Cummins C."/>
            <person name="Hoffmann M."/>
            <person name="Luo Y."/>
            <person name="Gonzalez-Escalona N."/>
            <person name="Allard M."/>
            <person name="Onderdonk A.B."/>
            <person name="Gerber G.K."/>
            <person name="Sonenshein A.L."/>
            <person name="Baliga N."/>
            <person name="Dupuy B."/>
            <person name="Bry L."/>
        </authorList>
    </citation>
    <scope>NUCLEOTIDE SEQUENCE [LARGE SCALE GENOMIC DNA]</scope>
    <source>
        <strain evidence="3 4">DSM 599</strain>
    </source>
</reference>
<keyword evidence="2" id="KW-0231">Viral genome packaging</keyword>
<dbReference type="Pfam" id="PF03592">
    <property type="entry name" value="Terminase_2"/>
    <property type="match status" value="1"/>
</dbReference>
<keyword evidence="4" id="KW-1185">Reference proteome</keyword>
<dbReference type="Proteomes" id="UP001299068">
    <property type="component" value="Unassembled WGS sequence"/>
</dbReference>
<proteinExistence type="predicted"/>
<keyword evidence="1" id="KW-1188">Viral release from host cell</keyword>
<gene>
    <name evidence="3" type="ORF">K5V21_18675</name>
</gene>
<accession>A0ABS7L3R2</accession>
<dbReference type="RefSeq" id="WP_221862593.1">
    <property type="nucleotide sequence ID" value="NZ_JAIKTU010000028.1"/>
</dbReference>
<sequence>MRNPIILYIERIDLMLTDKQKLFCKEYLKSENATEAYLKAYKCTPKTANSNGCKLLTREDVKEYMEELERTGGFEEATEQEIREFFTQTMRDKKAALHLRMKSAEILGKNFGLTVEQKPQKEQIIRVVEGGEIINE</sequence>
<protein>
    <submittedName>
        <fullName evidence="3">Terminase small subunit</fullName>
    </submittedName>
</protein>